<name>A0ABS0B064_9BACT</name>
<evidence type="ECO:0000313" key="2">
    <source>
        <dbReference type="Proteomes" id="UP001194714"/>
    </source>
</evidence>
<sequence length="61" mass="7088">MAFSSMQEEYTELFGEKFSQMDIEGCHEILDEWSRNSYEDYGIIEGFRATLCLGSALEIYC</sequence>
<protein>
    <submittedName>
        <fullName evidence="1">Uncharacterized protein</fullName>
    </submittedName>
</protein>
<accession>A0ABS0B064</accession>
<reference evidence="1 2" key="1">
    <citation type="submission" date="2020-01" db="EMBL/GenBank/DDBJ databases">
        <title>Draft genome sequence of Cand. Neptunochlamydia vexilliferae K9.</title>
        <authorList>
            <person name="Schulz F."/>
            <person name="Koestlbacher S."/>
            <person name="Wascher F."/>
            <person name="Pizzetti I."/>
            <person name="Horn M."/>
        </authorList>
    </citation>
    <scope>NUCLEOTIDE SEQUENCE [LARGE SCALE GENOMIC DNA]</scope>
    <source>
        <strain evidence="1 2">K9</strain>
    </source>
</reference>
<keyword evidence="2" id="KW-1185">Reference proteome</keyword>
<gene>
    <name evidence="1" type="ORF">NEPTK9_001111</name>
</gene>
<dbReference type="Proteomes" id="UP001194714">
    <property type="component" value="Unassembled WGS sequence"/>
</dbReference>
<comment type="caution">
    <text evidence="1">The sequence shown here is derived from an EMBL/GenBank/DDBJ whole genome shotgun (WGS) entry which is preliminary data.</text>
</comment>
<organism evidence="1 2">
    <name type="scientific">Candidatus Neptunichlamydia vexilliferae</name>
    <dbReference type="NCBI Taxonomy" id="1651774"/>
    <lineage>
        <taxon>Bacteria</taxon>
        <taxon>Pseudomonadati</taxon>
        <taxon>Chlamydiota</taxon>
        <taxon>Chlamydiia</taxon>
        <taxon>Parachlamydiales</taxon>
        <taxon>Simkaniaceae</taxon>
        <taxon>Candidatus Neptunichlamydia</taxon>
    </lineage>
</organism>
<proteinExistence type="predicted"/>
<evidence type="ECO:0000313" key="1">
    <source>
        <dbReference type="EMBL" id="MBF5059595.1"/>
    </source>
</evidence>
<dbReference type="EMBL" id="JAAEJV010000029">
    <property type="protein sequence ID" value="MBF5059595.1"/>
    <property type="molecule type" value="Genomic_DNA"/>
</dbReference>